<dbReference type="EMBL" id="JAACJO010000016">
    <property type="protein sequence ID" value="KAF5349673.1"/>
    <property type="molecule type" value="Genomic_DNA"/>
</dbReference>
<evidence type="ECO:0000256" key="1">
    <source>
        <dbReference type="SAM" id="Phobius"/>
    </source>
</evidence>
<dbReference type="Proteomes" id="UP000559027">
    <property type="component" value="Unassembled WGS sequence"/>
</dbReference>
<feature type="transmembrane region" description="Helical" evidence="1">
    <location>
        <begin position="238"/>
        <end position="259"/>
    </location>
</feature>
<keyword evidence="1" id="KW-0812">Transmembrane</keyword>
<sequence>MRMVVSPVWPNATCRRPYQSTWTSATNRMDICPFDFVVERPTKDYIITSTIKYNRPLPPLPLSSMATEHLHDPPRALPILQVFLDPTPNQGVFDVTKAILKSFDGRTLLNYQRFTRSRFSKALKCAEQAQKGVVTLARDHKFQDHGGADAVHCREWLSKMDRYTEDPYSRGGVPMSYRDFAQAWDGYIQCQQQEWTSTIFVFVCILLALIIQAAYTYFTIGQGLLGSASDQIARDLYILLWYITLIGITVSILVKLALLRVHEPSKGLEAILRLVKYGPAGFLILDLVFSMPIHYILFMNFTVCMELAAKAILSSGPSLAWLSQRFPEGTPAFLHLIADACIKVTYTYPALMFAATVWCLRLSRSIQGRAALVSIIQSSI</sequence>
<feature type="transmembrane region" description="Helical" evidence="1">
    <location>
        <begin position="199"/>
        <end position="218"/>
    </location>
</feature>
<evidence type="ECO:0000313" key="3">
    <source>
        <dbReference type="Proteomes" id="UP000559027"/>
    </source>
</evidence>
<gene>
    <name evidence="2" type="ORF">D9756_008871</name>
</gene>
<name>A0A8H5CZ03_9AGAR</name>
<organism evidence="2 3">
    <name type="scientific">Leucocoprinus leucothites</name>
    <dbReference type="NCBI Taxonomy" id="201217"/>
    <lineage>
        <taxon>Eukaryota</taxon>
        <taxon>Fungi</taxon>
        <taxon>Dikarya</taxon>
        <taxon>Basidiomycota</taxon>
        <taxon>Agaricomycotina</taxon>
        <taxon>Agaricomycetes</taxon>
        <taxon>Agaricomycetidae</taxon>
        <taxon>Agaricales</taxon>
        <taxon>Agaricineae</taxon>
        <taxon>Agaricaceae</taxon>
        <taxon>Leucocoprinus</taxon>
    </lineage>
</organism>
<dbReference type="AlphaFoldDB" id="A0A8H5CZ03"/>
<accession>A0A8H5CZ03</accession>
<keyword evidence="1" id="KW-1133">Transmembrane helix</keyword>
<feature type="transmembrane region" description="Helical" evidence="1">
    <location>
        <begin position="280"/>
        <end position="313"/>
    </location>
</feature>
<dbReference type="OrthoDB" id="10493900at2759"/>
<evidence type="ECO:0000313" key="2">
    <source>
        <dbReference type="EMBL" id="KAF5349673.1"/>
    </source>
</evidence>
<comment type="caution">
    <text evidence="2">The sequence shown here is derived from an EMBL/GenBank/DDBJ whole genome shotgun (WGS) entry which is preliminary data.</text>
</comment>
<keyword evidence="3" id="KW-1185">Reference proteome</keyword>
<keyword evidence="1" id="KW-0472">Membrane</keyword>
<proteinExistence type="predicted"/>
<reference evidence="2 3" key="1">
    <citation type="journal article" date="2020" name="ISME J.">
        <title>Uncovering the hidden diversity of litter-decomposition mechanisms in mushroom-forming fungi.</title>
        <authorList>
            <person name="Floudas D."/>
            <person name="Bentzer J."/>
            <person name="Ahren D."/>
            <person name="Johansson T."/>
            <person name="Persson P."/>
            <person name="Tunlid A."/>
        </authorList>
    </citation>
    <scope>NUCLEOTIDE SEQUENCE [LARGE SCALE GENOMIC DNA]</scope>
    <source>
        <strain evidence="2 3">CBS 146.42</strain>
    </source>
</reference>
<protein>
    <submittedName>
        <fullName evidence="2">Uncharacterized protein</fullName>
    </submittedName>
</protein>